<dbReference type="AlphaFoldDB" id="A0A427XRB6"/>
<evidence type="ECO:0000313" key="3">
    <source>
        <dbReference type="Proteomes" id="UP000279259"/>
    </source>
</evidence>
<reference evidence="2 3" key="1">
    <citation type="submission" date="2018-11" db="EMBL/GenBank/DDBJ databases">
        <title>Genome sequence of Saitozyma podzolica DSM 27192.</title>
        <authorList>
            <person name="Aliyu H."/>
            <person name="Gorte O."/>
            <person name="Ochsenreither K."/>
        </authorList>
    </citation>
    <scope>NUCLEOTIDE SEQUENCE [LARGE SCALE GENOMIC DNA]</scope>
    <source>
        <strain evidence="2 3">DSM 27192</strain>
    </source>
</reference>
<keyword evidence="3" id="KW-1185">Reference proteome</keyword>
<gene>
    <name evidence="2" type="ORF">EHS25_006912</name>
</gene>
<protein>
    <submittedName>
        <fullName evidence="2">Uncharacterized protein</fullName>
    </submittedName>
</protein>
<name>A0A427XRB6_9TREE</name>
<evidence type="ECO:0000256" key="1">
    <source>
        <dbReference type="SAM" id="SignalP"/>
    </source>
</evidence>
<dbReference type="OrthoDB" id="4457938at2759"/>
<organism evidence="2 3">
    <name type="scientific">Saitozyma podzolica</name>
    <dbReference type="NCBI Taxonomy" id="1890683"/>
    <lineage>
        <taxon>Eukaryota</taxon>
        <taxon>Fungi</taxon>
        <taxon>Dikarya</taxon>
        <taxon>Basidiomycota</taxon>
        <taxon>Agaricomycotina</taxon>
        <taxon>Tremellomycetes</taxon>
        <taxon>Tremellales</taxon>
        <taxon>Trimorphomycetaceae</taxon>
        <taxon>Saitozyma</taxon>
    </lineage>
</organism>
<accession>A0A427XRB6</accession>
<evidence type="ECO:0000313" key="2">
    <source>
        <dbReference type="EMBL" id="RSH81380.1"/>
    </source>
</evidence>
<dbReference type="Proteomes" id="UP000279259">
    <property type="component" value="Unassembled WGS sequence"/>
</dbReference>
<proteinExistence type="predicted"/>
<keyword evidence="1" id="KW-0732">Signal</keyword>
<sequence length="143" mass="15088">MVRVLALLASLALVMAAAIPRQQLPLIVHDAGCNGYDASAVDPKAQTFGFVNLVRNGADELIAEVVLRGAKPFSTYGVRLIQVDGDVALNCQYGDFNNRFTFFLTTDGSGNGAANVQEVASSQATTALFEGHHCPLSADAFQA</sequence>
<feature type="chain" id="PRO_5019477456" evidence="1">
    <location>
        <begin position="17"/>
        <end position="143"/>
    </location>
</feature>
<comment type="caution">
    <text evidence="2">The sequence shown here is derived from an EMBL/GenBank/DDBJ whole genome shotgun (WGS) entry which is preliminary data.</text>
</comment>
<feature type="signal peptide" evidence="1">
    <location>
        <begin position="1"/>
        <end position="16"/>
    </location>
</feature>
<dbReference type="EMBL" id="RSCD01000031">
    <property type="protein sequence ID" value="RSH81380.1"/>
    <property type="molecule type" value="Genomic_DNA"/>
</dbReference>